<dbReference type="AlphaFoldDB" id="A0A165ZX65"/>
<feature type="compositionally biased region" description="Basic and acidic residues" evidence="1">
    <location>
        <begin position="645"/>
        <end position="655"/>
    </location>
</feature>
<evidence type="ECO:0008006" key="4">
    <source>
        <dbReference type="Google" id="ProtNLM"/>
    </source>
</evidence>
<dbReference type="OrthoDB" id="2505887at2759"/>
<dbReference type="STRING" id="1314776.A0A165ZX65"/>
<evidence type="ECO:0000256" key="1">
    <source>
        <dbReference type="SAM" id="MobiDB-lite"/>
    </source>
</evidence>
<feature type="compositionally biased region" description="Basic residues" evidence="1">
    <location>
        <begin position="784"/>
        <end position="793"/>
    </location>
</feature>
<feature type="region of interest" description="Disordered" evidence="1">
    <location>
        <begin position="1"/>
        <end position="149"/>
    </location>
</feature>
<feature type="compositionally biased region" description="Basic and acidic residues" evidence="1">
    <location>
        <begin position="569"/>
        <end position="592"/>
    </location>
</feature>
<dbReference type="EMBL" id="KV428168">
    <property type="protein sequence ID" value="KZT34729.1"/>
    <property type="molecule type" value="Genomic_DNA"/>
</dbReference>
<organism evidence="2 3">
    <name type="scientific">Sistotremastrum suecicum HHB10207 ss-3</name>
    <dbReference type="NCBI Taxonomy" id="1314776"/>
    <lineage>
        <taxon>Eukaryota</taxon>
        <taxon>Fungi</taxon>
        <taxon>Dikarya</taxon>
        <taxon>Basidiomycota</taxon>
        <taxon>Agaricomycotina</taxon>
        <taxon>Agaricomycetes</taxon>
        <taxon>Sistotremastrales</taxon>
        <taxon>Sistotremastraceae</taxon>
        <taxon>Sistotremastrum</taxon>
    </lineage>
</organism>
<gene>
    <name evidence="2" type="ORF">SISSUDRAFT_1036088</name>
</gene>
<feature type="compositionally biased region" description="Low complexity" evidence="1">
    <location>
        <begin position="315"/>
        <end position="328"/>
    </location>
</feature>
<evidence type="ECO:0000313" key="3">
    <source>
        <dbReference type="Proteomes" id="UP000076798"/>
    </source>
</evidence>
<feature type="compositionally biased region" description="Pro residues" evidence="1">
    <location>
        <begin position="83"/>
        <end position="96"/>
    </location>
</feature>
<proteinExistence type="predicted"/>
<feature type="region of interest" description="Disordered" evidence="1">
    <location>
        <begin position="628"/>
        <end position="655"/>
    </location>
</feature>
<feature type="compositionally biased region" description="Polar residues" evidence="1">
    <location>
        <begin position="770"/>
        <end position="783"/>
    </location>
</feature>
<feature type="compositionally biased region" description="Basic residues" evidence="1">
    <location>
        <begin position="41"/>
        <end position="53"/>
    </location>
</feature>
<keyword evidence="3" id="KW-1185">Reference proteome</keyword>
<evidence type="ECO:0000313" key="2">
    <source>
        <dbReference type="EMBL" id="KZT34729.1"/>
    </source>
</evidence>
<protein>
    <recommendedName>
        <fullName evidence="4">PWWP domain-containing protein</fullName>
    </recommendedName>
</protein>
<name>A0A165ZX65_9AGAM</name>
<feature type="compositionally biased region" description="Polar residues" evidence="1">
    <location>
        <begin position="114"/>
        <end position="133"/>
    </location>
</feature>
<accession>A0A165ZX65</accession>
<feature type="region of interest" description="Disordered" evidence="1">
    <location>
        <begin position="551"/>
        <end position="606"/>
    </location>
</feature>
<feature type="compositionally biased region" description="Low complexity" evidence="1">
    <location>
        <begin position="97"/>
        <end position="106"/>
    </location>
</feature>
<feature type="region of interest" description="Disordered" evidence="1">
    <location>
        <begin position="443"/>
        <end position="464"/>
    </location>
</feature>
<feature type="region of interest" description="Disordered" evidence="1">
    <location>
        <begin position="280"/>
        <end position="336"/>
    </location>
</feature>
<sequence length="793" mass="87580">MPKSTGGSSLSDLSEAPASPTAPPKSGIPDALLSAADTKKPPVKRKYGGRKPRKVPEDVEMEITAPTTPPPAASNVMESSPLSSPPSPTGPPPSSMEPPSEQSVPSTPLKRTRVTSVATPSKRTKITNTSPTPRNRKPQPLPVPVTPLPLTKLTKTTSTITNASREWSLEKLDTFVYAKLTPEGAAFVISDDAQHIWSYWWPAKVISKEDGKVTVTLYGDDGHTAGRELSYATPSKDNVQSWKDWHAEGFASFIQGESPRSAAKLKTSWKTAQTAMSAEYADDSDGLPMFPSLSQSPSKKKEADKAQTKGKNGDTAQPPKTTQKTPKAGKIGKHAKSSSLIIPDDLDLSDLDDDEPDSTLTIPGELLLARDGKKSTHFWPARALGYIGRNPDRPRQPPLYKVEFFDRSIKSIPRDWFHSSMEDEFITCKLGTWKTELSENHMPLEQGAPSRSPTPEPEPDYTAPILSGEDFNALSIAEQFVYVRPVLSAIINGSYPPAEERHKAFIKGGKARRLLAESAANLSRLSEGERGRVRYEVIRWALRDERRPKRIIDESDEQPAPVQTDALAEEPKVDEPENPSQEKDVTLEDKQPAAESTDPVPEDKPLGAEASEAKELNGDGDVHMAEAEAEAEPAAKESNIVADTEVDKELPFHPEETTKNEALKECHFSFPREFLLTLCFQAPAPPRPTGSEEYESLAGSDRLEYCSHVLLREAAIQLLIWRAGKRESLDILSPEEEQALHDFGKKEVEKRDWVFDIMIIREQRAKASNKKLTLQEPEQTPNGKRSRTRTQRR</sequence>
<feature type="region of interest" description="Disordered" evidence="1">
    <location>
        <begin position="768"/>
        <end position="793"/>
    </location>
</feature>
<reference evidence="2 3" key="1">
    <citation type="journal article" date="2016" name="Mol. Biol. Evol.">
        <title>Comparative Genomics of Early-Diverging Mushroom-Forming Fungi Provides Insights into the Origins of Lignocellulose Decay Capabilities.</title>
        <authorList>
            <person name="Nagy L.G."/>
            <person name="Riley R."/>
            <person name="Tritt A."/>
            <person name="Adam C."/>
            <person name="Daum C."/>
            <person name="Floudas D."/>
            <person name="Sun H."/>
            <person name="Yadav J.S."/>
            <person name="Pangilinan J."/>
            <person name="Larsson K.H."/>
            <person name="Matsuura K."/>
            <person name="Barry K."/>
            <person name="Labutti K."/>
            <person name="Kuo R."/>
            <person name="Ohm R.A."/>
            <person name="Bhattacharya S.S."/>
            <person name="Shirouzu T."/>
            <person name="Yoshinaga Y."/>
            <person name="Martin F.M."/>
            <person name="Grigoriev I.V."/>
            <person name="Hibbett D.S."/>
        </authorList>
    </citation>
    <scope>NUCLEOTIDE SEQUENCE [LARGE SCALE GENOMIC DNA]</scope>
    <source>
        <strain evidence="2 3">HHB10207 ss-3</strain>
    </source>
</reference>
<dbReference type="Proteomes" id="UP000076798">
    <property type="component" value="Unassembled WGS sequence"/>
</dbReference>
<feature type="compositionally biased region" description="Polar residues" evidence="1">
    <location>
        <begin position="1"/>
        <end position="12"/>
    </location>
</feature>